<comment type="caution">
    <text evidence="1">The sequence shown here is derived from an EMBL/GenBank/DDBJ whole genome shotgun (WGS) entry which is preliminary data.</text>
</comment>
<evidence type="ECO:0000313" key="2">
    <source>
        <dbReference type="Proteomes" id="UP000275256"/>
    </source>
</evidence>
<dbReference type="EMBL" id="REFW01000001">
    <property type="protein sequence ID" value="RMB61343.1"/>
    <property type="molecule type" value="Genomic_DNA"/>
</dbReference>
<organism evidence="1 2">
    <name type="scientific">Tessaracoccus antarcticus</name>
    <dbReference type="NCBI Taxonomy" id="2479848"/>
    <lineage>
        <taxon>Bacteria</taxon>
        <taxon>Bacillati</taxon>
        <taxon>Actinomycetota</taxon>
        <taxon>Actinomycetes</taxon>
        <taxon>Propionibacteriales</taxon>
        <taxon>Propionibacteriaceae</taxon>
        <taxon>Tessaracoccus</taxon>
    </lineage>
</organism>
<dbReference type="AlphaFoldDB" id="A0A3M0GIA3"/>
<dbReference type="Proteomes" id="UP000275256">
    <property type="component" value="Unassembled WGS sequence"/>
</dbReference>
<accession>A0A3M0GIA3</accession>
<protein>
    <submittedName>
        <fullName evidence="1">Uncharacterized protein</fullName>
    </submittedName>
</protein>
<name>A0A3M0GIA3_9ACTN</name>
<reference evidence="1 2" key="1">
    <citation type="submission" date="2018-10" db="EMBL/GenBank/DDBJ databases">
        <title>Tessaracoccus antarcticuss sp. nov., isolated from sediment.</title>
        <authorList>
            <person name="Zhou L.Y."/>
            <person name="Du Z.J."/>
        </authorList>
    </citation>
    <scope>NUCLEOTIDE SEQUENCE [LARGE SCALE GENOMIC DNA]</scope>
    <source>
        <strain evidence="1 2">JDX10</strain>
    </source>
</reference>
<keyword evidence="2" id="KW-1185">Reference proteome</keyword>
<sequence length="91" mass="10149">MTTPQPPGPHDQEQSLDALLDAVVRQEHVVTTHMAVIEGWLGLLEDGVLPDSQGCRGARVVRERTEALRGDLTTLLRMVKDWTRHTDLPQS</sequence>
<proteinExistence type="predicted"/>
<gene>
    <name evidence="1" type="ORF">EAX62_01385</name>
</gene>
<evidence type="ECO:0000313" key="1">
    <source>
        <dbReference type="EMBL" id="RMB61343.1"/>
    </source>
</evidence>
<dbReference type="RefSeq" id="WP_147453966.1">
    <property type="nucleotide sequence ID" value="NZ_REFW01000001.1"/>
</dbReference>